<reference evidence="2 3" key="1">
    <citation type="submission" date="2019-09" db="EMBL/GenBank/DDBJ databases">
        <authorList>
            <person name="Depoorter E."/>
        </authorList>
    </citation>
    <scope>NUCLEOTIDE SEQUENCE [LARGE SCALE GENOMIC DNA]</scope>
    <source>
        <strain evidence="2 3">R-17378</strain>
    </source>
</reference>
<evidence type="ECO:0000313" key="2">
    <source>
        <dbReference type="EMBL" id="VWC69168.1"/>
    </source>
</evidence>
<evidence type="ECO:0000313" key="3">
    <source>
        <dbReference type="Proteomes" id="UP000494120"/>
    </source>
</evidence>
<organism evidence="2 3">
    <name type="scientific">Burkholderia aenigmatica</name>
    <dbReference type="NCBI Taxonomy" id="2015348"/>
    <lineage>
        <taxon>Bacteria</taxon>
        <taxon>Pseudomonadati</taxon>
        <taxon>Pseudomonadota</taxon>
        <taxon>Betaproteobacteria</taxon>
        <taxon>Burkholderiales</taxon>
        <taxon>Burkholderiaceae</taxon>
        <taxon>Burkholderia</taxon>
        <taxon>Burkholderia cepacia complex</taxon>
    </lineage>
</organism>
<proteinExistence type="predicted"/>
<keyword evidence="3" id="KW-1185">Reference proteome</keyword>
<feature type="region of interest" description="Disordered" evidence="1">
    <location>
        <begin position="32"/>
        <end position="74"/>
    </location>
</feature>
<sequence>MKIDLTNRVAIVTGGQVAHPLAQRLDEVANRDGERVPSSDVAQGDLDINAGIARRSGDGPQESTFYCTSSNSGA</sequence>
<dbReference type="RefSeq" id="WP_174957489.1">
    <property type="nucleotide sequence ID" value="NZ_CABVQG010000010.1"/>
</dbReference>
<accession>A0ABY6XRE1</accession>
<gene>
    <name evidence="2" type="ORF">BLA17378_03084</name>
</gene>
<feature type="compositionally biased region" description="Polar residues" evidence="1">
    <location>
        <begin position="61"/>
        <end position="74"/>
    </location>
</feature>
<comment type="caution">
    <text evidence="2">The sequence shown here is derived from an EMBL/GenBank/DDBJ whole genome shotgun (WGS) entry which is preliminary data.</text>
</comment>
<dbReference type="EMBL" id="CABVQG010000010">
    <property type="protein sequence ID" value="VWC69168.1"/>
    <property type="molecule type" value="Genomic_DNA"/>
</dbReference>
<name>A0ABY6XRE1_9BURK</name>
<protein>
    <submittedName>
        <fullName evidence="2">3-hydroxyacyl-CoA dehydrogenase</fullName>
    </submittedName>
</protein>
<dbReference type="Proteomes" id="UP000494120">
    <property type="component" value="Unassembled WGS sequence"/>
</dbReference>
<evidence type="ECO:0000256" key="1">
    <source>
        <dbReference type="SAM" id="MobiDB-lite"/>
    </source>
</evidence>